<dbReference type="EMBL" id="CDOG01000002">
    <property type="protein sequence ID" value="CEN34226.1"/>
    <property type="molecule type" value="Genomic_DNA"/>
</dbReference>
<protein>
    <recommendedName>
        <fullName evidence="4">KWG Leptospira</fullName>
    </recommendedName>
</protein>
<sequence length="401" mass="46736">MKQLHLKIVGLLYAFLVTSCATKKFVPSEDWSELNGEYYAYSESEKNEVGINIISLLKNEHNHLPISFIFEAKKDSAFIYYTRKDSLKTTTERIPIEGKRKKRFIKQTRSWSVIPFFPIFARFDIDILRFGKDELGNLLVNVYYDNSGMILLFGAGNSGSHYYTYKKLDQVQLTRPYFENGKYGIQNKQGQKVTAPIFSYLSVFENGQADIEINGKYGIIDEEGNFIIPALYSSLFLSKRWNRPDVYIASKGKKYGILDKQGKELVPFKYDNIEGNDFFRLYLGNKLGIYVPHQVHIPAIYDSYYGKASDDSFILVFKGEEGYMVDYNGYEYQTESAPFNLFKDFFNYSLKDKNEIQRKNIIYKPNYKIKRKLLIEEEDINQNTEEQNVSKEDKIPNPSEK</sequence>
<feature type="compositionally biased region" description="Basic and acidic residues" evidence="1">
    <location>
        <begin position="388"/>
        <end position="401"/>
    </location>
</feature>
<gene>
    <name evidence="2" type="ORF">CCYN74_100094</name>
</gene>
<dbReference type="PANTHER" id="PTHR37841:SF1">
    <property type="entry name" value="DUF3298 DOMAIN-CONTAINING PROTEIN"/>
    <property type="match status" value="1"/>
</dbReference>
<evidence type="ECO:0000256" key="1">
    <source>
        <dbReference type="SAM" id="MobiDB-lite"/>
    </source>
</evidence>
<name>A0A0B7H3S7_9FLAO</name>
<proteinExistence type="predicted"/>
<evidence type="ECO:0008006" key="4">
    <source>
        <dbReference type="Google" id="ProtNLM"/>
    </source>
</evidence>
<feature type="region of interest" description="Disordered" evidence="1">
    <location>
        <begin position="380"/>
        <end position="401"/>
    </location>
</feature>
<evidence type="ECO:0000313" key="2">
    <source>
        <dbReference type="EMBL" id="CEN34226.1"/>
    </source>
</evidence>
<dbReference type="PANTHER" id="PTHR37841">
    <property type="entry name" value="GLR2918 PROTEIN"/>
    <property type="match status" value="1"/>
</dbReference>
<dbReference type="InterPro" id="IPR032774">
    <property type="entry name" value="WG_beta_rep"/>
</dbReference>
<accession>A0A0B7H3S7</accession>
<reference evidence="2 3" key="1">
    <citation type="submission" date="2015-01" db="EMBL/GenBank/DDBJ databases">
        <authorList>
            <person name="Xiang T."/>
            <person name="Song Y."/>
            <person name="Huang L."/>
            <person name="Wang B."/>
            <person name="Wu P."/>
        </authorList>
    </citation>
    <scope>NUCLEOTIDE SEQUENCE [LARGE SCALE GENOMIC DNA]</scope>
    <source>
        <strain evidence="2 3">Ccy74</strain>
    </source>
</reference>
<dbReference type="RefSeq" id="WP_041995718.1">
    <property type="nucleotide sequence ID" value="NZ_CDOG01000002.1"/>
</dbReference>
<evidence type="ECO:0000313" key="3">
    <source>
        <dbReference type="Proteomes" id="UP000038083"/>
    </source>
</evidence>
<dbReference type="PROSITE" id="PS51257">
    <property type="entry name" value="PROKAR_LIPOPROTEIN"/>
    <property type="match status" value="1"/>
</dbReference>
<organism evidence="2 3">
    <name type="scientific">Capnocytophaga cynodegmi</name>
    <dbReference type="NCBI Taxonomy" id="28189"/>
    <lineage>
        <taxon>Bacteria</taxon>
        <taxon>Pseudomonadati</taxon>
        <taxon>Bacteroidota</taxon>
        <taxon>Flavobacteriia</taxon>
        <taxon>Flavobacteriales</taxon>
        <taxon>Flavobacteriaceae</taxon>
        <taxon>Capnocytophaga</taxon>
    </lineage>
</organism>
<dbReference type="AlphaFoldDB" id="A0A0B7H3S7"/>
<dbReference type="OrthoDB" id="1150229at2"/>
<dbReference type="Proteomes" id="UP000038083">
    <property type="component" value="Unassembled WGS sequence"/>
</dbReference>
<dbReference type="Pfam" id="PF14903">
    <property type="entry name" value="WG_beta_rep"/>
    <property type="match status" value="2"/>
</dbReference>